<dbReference type="Gene3D" id="3.40.50.410">
    <property type="entry name" value="von Willebrand factor, type A domain"/>
    <property type="match status" value="1"/>
</dbReference>
<dbReference type="PRINTS" id="PR00313">
    <property type="entry name" value="CABNDNGRPT"/>
</dbReference>
<dbReference type="SUPFAM" id="SSF51120">
    <property type="entry name" value="beta-Roll"/>
    <property type="match status" value="1"/>
</dbReference>
<dbReference type="InterPro" id="IPR018511">
    <property type="entry name" value="Hemolysin-typ_Ca-bd_CS"/>
</dbReference>
<dbReference type="GO" id="GO:0005509">
    <property type="term" value="F:calcium ion binding"/>
    <property type="evidence" value="ECO:0007669"/>
    <property type="project" value="InterPro"/>
</dbReference>
<keyword evidence="4" id="KW-1185">Reference proteome</keyword>
<evidence type="ECO:0000313" key="4">
    <source>
        <dbReference type="Proteomes" id="UP001165678"/>
    </source>
</evidence>
<dbReference type="AlphaFoldDB" id="A0AA41ZC99"/>
<comment type="caution">
    <text evidence="3">The sequence shown here is derived from an EMBL/GenBank/DDBJ whole genome shotgun (WGS) entry which is preliminary data.</text>
</comment>
<dbReference type="Gene3D" id="2.60.40.2810">
    <property type="match status" value="1"/>
</dbReference>
<sequence length="1081" mass="110457">TEDTVLTTSGTLTATDTDAGESAFVAQPGTAGTYGSFAIDASGNWSYQLDNTNGDVQALGDGDTLTETFTVTTAGGDRETVTVTINGTNDAAEITGVQTGTVQEDAIFSTSGILSVTDADQGEASFVPQGSTVGQYGTFTLLSTGIWTYALDNANADVQALGAGENKIENFTVTTVGGDTETVTITINGTNDAPIATSDTFTVAEDTTLTLLPSALLANDTDIDGDALTILGVGSATNGAVQLNEDGTVTFTPDGNFSGVASFDYLVSDGKGGTSVATASIGVVAVADAPVVSAVLGETLESVRNESISIVDGASVINVDNGLISGANVVKGPFSVFELEPGSGGNTLDSDVIVLEGNFNSLVEGGLPLLSIDGGGKDYLYLAGDYSLYDVLLGEYLTGSGYEGTLVELSTGSIISLSNIRGLIFEDGTTVLPEGASSTVSEGGYDVIELTVSALLSDTDGSEALSGITLSGIPDGVTVEGGGAQLLEGGNWYLPNPDGSDMSGLVLTLNVPLSGDTFSVQARAVVTEAANGATAEGTAVSASIERYSELAGSPGEDTLIGTGGNDIMIGDAAGMKLVAGQNYNIAILMDTSSSLSAESVDQARAALKSAFSTLKQSADAPAAGTVNLFLADFDHRVERSISLDLADPDALSRLDTVLDAMSNDGGTNYEDAFKTAANWFQSDVVLANSGQNLTYFITDGEPTYYNQEFNTFRAVDRALSSDVNYTFDASGYVPGQPVYLSTSFGTFEVLDANGTVYAYSEVLLVGWTRTAIGTVEPNGAGSHELAYLAGDGYVTDTTIANADSSFALLGSVSTVETIGIGTYLNEDQLSGYDSDGVVQANVDPSELGNAILAGNVEAAPSGDSLLGAAGDDILFGDRFHVPGSESDGLEGLRQYVAQQTGVSDPDSLDTSALHEYIQSNPDTVDFRETSGANDVLNGGAGDDLLFGQGGDDLLIGGSGNDILTGGTGADIFAWMQGDDGTSDAPAEDHITDFSLTEGDVIDLSDMLDIDSADADLLAQYLHVTSGDDGSSTIEVSPQGASGGATQKIVVDNTDLTSLGGSDAEILRQMVDGGNLKTQMDG</sequence>
<dbReference type="PROSITE" id="PS50234">
    <property type="entry name" value="VWFA"/>
    <property type="match status" value="1"/>
</dbReference>
<dbReference type="Gene3D" id="2.60.40.10">
    <property type="entry name" value="Immunoglobulins"/>
    <property type="match status" value="2"/>
</dbReference>
<evidence type="ECO:0000256" key="1">
    <source>
        <dbReference type="ARBA" id="ARBA00022837"/>
    </source>
</evidence>
<dbReference type="Proteomes" id="UP001165678">
    <property type="component" value="Unassembled WGS sequence"/>
</dbReference>
<proteinExistence type="predicted"/>
<feature type="domain" description="VWFA" evidence="2">
    <location>
        <begin position="584"/>
        <end position="724"/>
    </location>
</feature>
<accession>A0AA41ZC99</accession>
<dbReference type="EMBL" id="JAPIVE010000001">
    <property type="protein sequence ID" value="MCX2522624.1"/>
    <property type="molecule type" value="Genomic_DNA"/>
</dbReference>
<dbReference type="InterPro" id="IPR013783">
    <property type="entry name" value="Ig-like_fold"/>
</dbReference>
<dbReference type="RefSeq" id="WP_265895147.1">
    <property type="nucleotide sequence ID" value="NZ_JAPIVE010000001.1"/>
</dbReference>
<dbReference type="InterPro" id="IPR010221">
    <property type="entry name" value="VCBS_dom"/>
</dbReference>
<dbReference type="Gene3D" id="2.150.10.10">
    <property type="entry name" value="Serralysin-like metalloprotease, C-terminal"/>
    <property type="match status" value="1"/>
</dbReference>
<dbReference type="InterPro" id="IPR001343">
    <property type="entry name" value="Hemolysn_Ca-bd"/>
</dbReference>
<dbReference type="PROSITE" id="PS00330">
    <property type="entry name" value="HEMOLYSIN_CALCIUM"/>
    <property type="match status" value="2"/>
</dbReference>
<dbReference type="InterPro" id="IPR011049">
    <property type="entry name" value="Serralysin-like_metalloprot_C"/>
</dbReference>
<dbReference type="NCBIfam" id="TIGR03661">
    <property type="entry name" value="T1SS_VCA0849"/>
    <property type="match status" value="1"/>
</dbReference>
<dbReference type="InterPro" id="IPR019960">
    <property type="entry name" value="T1SS_VCA0849"/>
</dbReference>
<dbReference type="InterPro" id="IPR041690">
    <property type="entry name" value="Cadherin_5"/>
</dbReference>
<gene>
    <name evidence="3" type="ORF">OQ287_00005</name>
</gene>
<dbReference type="InterPro" id="IPR002035">
    <property type="entry name" value="VWF_A"/>
</dbReference>
<feature type="non-terminal residue" evidence="3">
    <location>
        <position position="1"/>
    </location>
</feature>
<dbReference type="Pfam" id="PF13519">
    <property type="entry name" value="VWA_2"/>
    <property type="match status" value="1"/>
</dbReference>
<evidence type="ECO:0000313" key="3">
    <source>
        <dbReference type="EMBL" id="MCX2522624.1"/>
    </source>
</evidence>
<keyword evidence="1" id="KW-0106">Calcium</keyword>
<name>A0AA41ZC99_9GAMM</name>
<dbReference type="InterPro" id="IPR036465">
    <property type="entry name" value="vWFA_dom_sf"/>
</dbReference>
<organism evidence="3 4">
    <name type="scientific">Larsenimonas rhizosphaerae</name>
    <dbReference type="NCBI Taxonomy" id="2944682"/>
    <lineage>
        <taxon>Bacteria</taxon>
        <taxon>Pseudomonadati</taxon>
        <taxon>Pseudomonadota</taxon>
        <taxon>Gammaproteobacteria</taxon>
        <taxon>Oceanospirillales</taxon>
        <taxon>Halomonadaceae</taxon>
        <taxon>Larsenimonas</taxon>
    </lineage>
</organism>
<dbReference type="SUPFAM" id="SSF53300">
    <property type="entry name" value="vWA-like"/>
    <property type="match status" value="1"/>
</dbReference>
<dbReference type="InterPro" id="IPR040853">
    <property type="entry name" value="RapA2_cadherin-like"/>
</dbReference>
<dbReference type="Pfam" id="PF00353">
    <property type="entry name" value="HemolysinCabind"/>
    <property type="match status" value="3"/>
</dbReference>
<dbReference type="NCBIfam" id="NF012211">
    <property type="entry name" value="tand_rpt_95"/>
    <property type="match status" value="1"/>
</dbReference>
<dbReference type="Pfam" id="PF17803">
    <property type="entry name" value="Cadherin_4"/>
    <property type="match status" value="1"/>
</dbReference>
<reference evidence="3" key="1">
    <citation type="submission" date="2022-11" db="EMBL/GenBank/DDBJ databases">
        <title>Larsenimonas rhizosphaerae sp. nov., isolated from a tidal mudflat.</title>
        <authorList>
            <person name="Lee S.D."/>
            <person name="Kim I.S."/>
        </authorList>
    </citation>
    <scope>NUCLEOTIDE SEQUENCE</scope>
    <source>
        <strain evidence="3">GH2-1</strain>
    </source>
</reference>
<protein>
    <submittedName>
        <fullName evidence="3">VCBS domain-containing protein</fullName>
    </submittedName>
</protein>
<evidence type="ECO:0000259" key="2">
    <source>
        <dbReference type="PROSITE" id="PS50234"/>
    </source>
</evidence>
<dbReference type="Pfam" id="PF17892">
    <property type="entry name" value="Cadherin_5"/>
    <property type="match status" value="1"/>
</dbReference>
<dbReference type="CDD" id="cd00198">
    <property type="entry name" value="vWFA"/>
    <property type="match status" value="1"/>
</dbReference>
<dbReference type="NCBIfam" id="TIGR01965">
    <property type="entry name" value="VCBS_repeat"/>
    <property type="match status" value="2"/>
</dbReference>